<dbReference type="KEGG" id="ccin:112494783"/>
<gene>
    <name evidence="3" type="primary">LOC112494783</name>
</gene>
<evidence type="ECO:0000313" key="3">
    <source>
        <dbReference type="RefSeq" id="XP_024943739.1"/>
    </source>
</evidence>
<dbReference type="RefSeq" id="XP_024943739.1">
    <property type="nucleotide sequence ID" value="XM_025087971.1"/>
</dbReference>
<evidence type="ECO:0000256" key="1">
    <source>
        <dbReference type="SAM" id="MobiDB-lite"/>
    </source>
</evidence>
<sequence>MTKISEGQLTSILQELSKVVKIQGDQFGKMAKAFESLATTQKELVEETKKKNGMIDTCLVEIRNLSVHVKEAPIKALAPRTSIRETRREGVSAVVTASSASRGEGATKQKLPSTPHSREIYLSLPLLSLATLLAARHSLTRSSRERFSFSTYLYLL</sequence>
<reference evidence="3" key="1">
    <citation type="submission" date="2025-08" db="UniProtKB">
        <authorList>
            <consortium name="RefSeq"/>
        </authorList>
    </citation>
    <scope>IDENTIFICATION</scope>
</reference>
<protein>
    <submittedName>
        <fullName evidence="3">Uncharacterized protein LOC112494783</fullName>
    </submittedName>
</protein>
<keyword evidence="2" id="KW-1185">Reference proteome</keyword>
<feature type="region of interest" description="Disordered" evidence="1">
    <location>
        <begin position="94"/>
        <end position="114"/>
    </location>
</feature>
<proteinExistence type="predicted"/>
<dbReference type="AlphaFoldDB" id="A0AAJ7RNC9"/>
<organism evidence="2 3">
    <name type="scientific">Cephus cinctus</name>
    <name type="common">Wheat stem sawfly</name>
    <dbReference type="NCBI Taxonomy" id="211228"/>
    <lineage>
        <taxon>Eukaryota</taxon>
        <taxon>Metazoa</taxon>
        <taxon>Ecdysozoa</taxon>
        <taxon>Arthropoda</taxon>
        <taxon>Hexapoda</taxon>
        <taxon>Insecta</taxon>
        <taxon>Pterygota</taxon>
        <taxon>Neoptera</taxon>
        <taxon>Endopterygota</taxon>
        <taxon>Hymenoptera</taxon>
        <taxon>Cephoidea</taxon>
        <taxon>Cephidae</taxon>
        <taxon>Cephus</taxon>
    </lineage>
</organism>
<name>A0AAJ7RNC9_CEPCN</name>
<dbReference type="GeneID" id="112494783"/>
<dbReference type="Proteomes" id="UP000694920">
    <property type="component" value="Unplaced"/>
</dbReference>
<evidence type="ECO:0000313" key="2">
    <source>
        <dbReference type="Proteomes" id="UP000694920"/>
    </source>
</evidence>
<accession>A0AAJ7RNC9</accession>